<dbReference type="Proteomes" id="UP001415857">
    <property type="component" value="Unassembled WGS sequence"/>
</dbReference>
<comment type="caution">
    <text evidence="1">The sequence shown here is derived from an EMBL/GenBank/DDBJ whole genome shotgun (WGS) entry which is preliminary data.</text>
</comment>
<dbReference type="EMBL" id="JBBPBK010000001">
    <property type="protein sequence ID" value="KAK9291805.1"/>
    <property type="molecule type" value="Genomic_DNA"/>
</dbReference>
<dbReference type="AlphaFoldDB" id="A0AAP0XAD0"/>
<proteinExistence type="predicted"/>
<sequence length="186" mass="20908">MGFWDDFRSTAVKLVNRNHPDTPPVTDSCRSPYDLSLAAVTKMGNAVVDGTQSQKEHSPNPDRREKINRILTNVGKFAVESAVNEPIKGVTAGMQVYKIMHEGLKDQPPSLSSNDEKKPDHMVGMEEMQANMEKMREEINDVKQQSMVSTECVEGSEPLKKISTEHIKGSDLPKTERKRVMIRSRL</sequence>
<gene>
    <name evidence="1" type="ORF">L1049_019755</name>
</gene>
<protein>
    <submittedName>
        <fullName evidence="1">Uncharacterized protein</fullName>
    </submittedName>
</protein>
<accession>A0AAP0XAD0</accession>
<evidence type="ECO:0000313" key="1">
    <source>
        <dbReference type="EMBL" id="KAK9291805.1"/>
    </source>
</evidence>
<name>A0AAP0XAD0_LIQFO</name>
<evidence type="ECO:0000313" key="2">
    <source>
        <dbReference type="Proteomes" id="UP001415857"/>
    </source>
</evidence>
<reference evidence="1 2" key="1">
    <citation type="journal article" date="2024" name="Plant J.">
        <title>Genome sequences and population genomics reveal climatic adaptation and genomic divergence between two closely related sweetgum species.</title>
        <authorList>
            <person name="Xu W.Q."/>
            <person name="Ren C.Q."/>
            <person name="Zhang X.Y."/>
            <person name="Comes H.P."/>
            <person name="Liu X.H."/>
            <person name="Li Y.G."/>
            <person name="Kettle C.J."/>
            <person name="Jalonen R."/>
            <person name="Gaisberger H."/>
            <person name="Ma Y.Z."/>
            <person name="Qiu Y.X."/>
        </authorList>
    </citation>
    <scope>NUCLEOTIDE SEQUENCE [LARGE SCALE GENOMIC DNA]</scope>
    <source>
        <strain evidence="1">Hangzhou</strain>
    </source>
</reference>
<organism evidence="1 2">
    <name type="scientific">Liquidambar formosana</name>
    <name type="common">Formosan gum</name>
    <dbReference type="NCBI Taxonomy" id="63359"/>
    <lineage>
        <taxon>Eukaryota</taxon>
        <taxon>Viridiplantae</taxon>
        <taxon>Streptophyta</taxon>
        <taxon>Embryophyta</taxon>
        <taxon>Tracheophyta</taxon>
        <taxon>Spermatophyta</taxon>
        <taxon>Magnoliopsida</taxon>
        <taxon>eudicotyledons</taxon>
        <taxon>Gunneridae</taxon>
        <taxon>Pentapetalae</taxon>
        <taxon>Saxifragales</taxon>
        <taxon>Altingiaceae</taxon>
        <taxon>Liquidambar</taxon>
    </lineage>
</organism>
<keyword evidence="2" id="KW-1185">Reference proteome</keyword>